<gene>
    <name evidence="1" type="ORF">AVEN_107878_1</name>
</gene>
<accession>A0A4Y2HWD5</accession>
<proteinExistence type="predicted"/>
<name>A0A4Y2HWD5_ARAVE</name>
<reference evidence="1 2" key="1">
    <citation type="journal article" date="2019" name="Sci. Rep.">
        <title>Orb-weaving spider Araneus ventricosus genome elucidates the spidroin gene catalogue.</title>
        <authorList>
            <person name="Kono N."/>
            <person name="Nakamura H."/>
            <person name="Ohtoshi R."/>
            <person name="Moran D.A.P."/>
            <person name="Shinohara A."/>
            <person name="Yoshida Y."/>
            <person name="Fujiwara M."/>
            <person name="Mori M."/>
            <person name="Tomita M."/>
            <person name="Arakawa K."/>
        </authorList>
    </citation>
    <scope>NUCLEOTIDE SEQUENCE [LARGE SCALE GENOMIC DNA]</scope>
</reference>
<sequence length="62" mass="6261">NSGSSNPPQVIVRTSFWGSGHGPVMGGYESGLSTRAIAATVTQLYPGTTAGRGDSVLPLCVP</sequence>
<evidence type="ECO:0000313" key="1">
    <source>
        <dbReference type="EMBL" id="GBM69700.1"/>
    </source>
</evidence>
<evidence type="ECO:0000313" key="2">
    <source>
        <dbReference type="Proteomes" id="UP000499080"/>
    </source>
</evidence>
<organism evidence="1 2">
    <name type="scientific">Araneus ventricosus</name>
    <name type="common">Orbweaver spider</name>
    <name type="synonym">Epeira ventricosa</name>
    <dbReference type="NCBI Taxonomy" id="182803"/>
    <lineage>
        <taxon>Eukaryota</taxon>
        <taxon>Metazoa</taxon>
        <taxon>Ecdysozoa</taxon>
        <taxon>Arthropoda</taxon>
        <taxon>Chelicerata</taxon>
        <taxon>Arachnida</taxon>
        <taxon>Araneae</taxon>
        <taxon>Araneomorphae</taxon>
        <taxon>Entelegynae</taxon>
        <taxon>Araneoidea</taxon>
        <taxon>Araneidae</taxon>
        <taxon>Araneus</taxon>
    </lineage>
</organism>
<protein>
    <submittedName>
        <fullName evidence="1">Uncharacterized protein</fullName>
    </submittedName>
</protein>
<dbReference type="EMBL" id="BGPR01104438">
    <property type="protein sequence ID" value="GBM69700.1"/>
    <property type="molecule type" value="Genomic_DNA"/>
</dbReference>
<comment type="caution">
    <text evidence="1">The sequence shown here is derived from an EMBL/GenBank/DDBJ whole genome shotgun (WGS) entry which is preliminary data.</text>
</comment>
<dbReference type="AlphaFoldDB" id="A0A4Y2HWD5"/>
<keyword evidence="2" id="KW-1185">Reference proteome</keyword>
<feature type="non-terminal residue" evidence="1">
    <location>
        <position position="1"/>
    </location>
</feature>
<dbReference type="Proteomes" id="UP000499080">
    <property type="component" value="Unassembled WGS sequence"/>
</dbReference>